<name>A0A379IMV9_ECTME</name>
<organism evidence="1 2">
    <name type="scientific">Ectopseudomonas mendocina</name>
    <name type="common">Pseudomonas mendocina</name>
    <dbReference type="NCBI Taxonomy" id="300"/>
    <lineage>
        <taxon>Bacteria</taxon>
        <taxon>Pseudomonadati</taxon>
        <taxon>Pseudomonadota</taxon>
        <taxon>Gammaproteobacteria</taxon>
        <taxon>Pseudomonadales</taxon>
        <taxon>Pseudomonadaceae</taxon>
        <taxon>Ectopseudomonas</taxon>
    </lineage>
</organism>
<evidence type="ECO:0000313" key="2">
    <source>
        <dbReference type="Proteomes" id="UP000254260"/>
    </source>
</evidence>
<dbReference type="RefSeq" id="WP_115290289.1">
    <property type="nucleotide sequence ID" value="NZ_UGUU01000001.1"/>
</dbReference>
<proteinExistence type="predicted"/>
<sequence>MDKYQTTLSHAKAHLQDMGRSQFDPVEFGRYFSACLSSSRAAVQYAFSDAKQLDTDKALQQLCNEYTYIVAFKGIRGHSEHVGPVPTENRLIEREYDIVAAKEGSEVDHPRWQETDFDPWPEIEVLAADTMRNMDYQLIAADLAKYGLSNEYNLIGHCSAHIDAIERMLVKARKQGLIP</sequence>
<evidence type="ECO:0000313" key="1">
    <source>
        <dbReference type="EMBL" id="SUD37619.1"/>
    </source>
</evidence>
<dbReference type="AlphaFoldDB" id="A0A379IMV9"/>
<accession>A0A379IMV9</accession>
<dbReference type="OrthoDB" id="9862337at2"/>
<gene>
    <name evidence="1" type="ORF">NCTC10899_00375</name>
</gene>
<dbReference type="EMBL" id="UGUU01000001">
    <property type="protein sequence ID" value="SUD37619.1"/>
    <property type="molecule type" value="Genomic_DNA"/>
</dbReference>
<reference evidence="1 2" key="1">
    <citation type="submission" date="2018-06" db="EMBL/GenBank/DDBJ databases">
        <authorList>
            <consortium name="Pathogen Informatics"/>
            <person name="Doyle S."/>
        </authorList>
    </citation>
    <scope>NUCLEOTIDE SEQUENCE [LARGE SCALE GENOMIC DNA]</scope>
    <source>
        <strain evidence="1 2">NCTC10899</strain>
    </source>
</reference>
<dbReference type="Proteomes" id="UP000254260">
    <property type="component" value="Unassembled WGS sequence"/>
</dbReference>
<protein>
    <submittedName>
        <fullName evidence="1">Uncharacterized protein</fullName>
    </submittedName>
</protein>